<organism evidence="1 2">
    <name type="scientific">Saccharothrix xinjiangensis</name>
    <dbReference type="NCBI Taxonomy" id="204798"/>
    <lineage>
        <taxon>Bacteria</taxon>
        <taxon>Bacillati</taxon>
        <taxon>Actinomycetota</taxon>
        <taxon>Actinomycetes</taxon>
        <taxon>Pseudonocardiales</taxon>
        <taxon>Pseudonocardiaceae</taxon>
        <taxon>Saccharothrix</taxon>
    </lineage>
</organism>
<dbReference type="InterPro" id="IPR002213">
    <property type="entry name" value="UDP_glucos_trans"/>
</dbReference>
<gene>
    <name evidence="1" type="ORF">ACFPFM_25940</name>
</gene>
<dbReference type="Gene3D" id="3.40.50.2000">
    <property type="entry name" value="Glycogen Phosphorylase B"/>
    <property type="match status" value="2"/>
</dbReference>
<proteinExistence type="predicted"/>
<evidence type="ECO:0000313" key="1">
    <source>
        <dbReference type="EMBL" id="MFC5057175.1"/>
    </source>
</evidence>
<sequence>MSRFLFVVPPLVGHVNPPAAVAAELRDRGHEVAWAGHADLVRRLAGPNARVFDCALPPDGGLTRPPKLTGPAAFRFLWQDFFVPLAEAMADGVEAAVEDFRPDLVLADQHAVAGPLVAERLGVPCATSASTSAELVDVLADLPKVRDWVTDLLGSLRSRIGDPAATGDPRYPPLGVIAFTTRALVGDVDLPAGVRLVGPAVTARPAGEFPWDLLDEDRRVVLVSLGTANADAGGRFLTAAATALAARPHVQGVVVDPGGVLGTAPPEVLVLPHVPQLELLSRCAAVVCHAGHNTVCESLWHGVPLVLAPIRDDQPVVAEQVVAAGAGVRVRFGRVGAEGLGDALDAVLDPARGHRAAAGAIGRSFREAGGATAAADHLEQLVADPATAAFSTAASTAAAAAATSAAPASAAVGAAAR</sequence>
<reference evidence="2" key="1">
    <citation type="journal article" date="2019" name="Int. J. Syst. Evol. Microbiol.">
        <title>The Global Catalogue of Microorganisms (GCM) 10K type strain sequencing project: providing services to taxonomists for standard genome sequencing and annotation.</title>
        <authorList>
            <consortium name="The Broad Institute Genomics Platform"/>
            <consortium name="The Broad Institute Genome Sequencing Center for Infectious Disease"/>
            <person name="Wu L."/>
            <person name="Ma J."/>
        </authorList>
    </citation>
    <scope>NUCLEOTIDE SEQUENCE [LARGE SCALE GENOMIC DNA]</scope>
    <source>
        <strain evidence="2">KCTC 12848</strain>
    </source>
</reference>
<name>A0ABV9Y6I0_9PSEU</name>
<keyword evidence="2" id="KW-1185">Reference proteome</keyword>
<dbReference type="PANTHER" id="PTHR48050:SF13">
    <property type="entry name" value="STEROL 3-BETA-GLUCOSYLTRANSFERASE UGT80A2"/>
    <property type="match status" value="1"/>
</dbReference>
<evidence type="ECO:0000313" key="2">
    <source>
        <dbReference type="Proteomes" id="UP001595833"/>
    </source>
</evidence>
<dbReference type="SUPFAM" id="SSF53756">
    <property type="entry name" value="UDP-Glycosyltransferase/glycogen phosphorylase"/>
    <property type="match status" value="1"/>
</dbReference>
<dbReference type="Proteomes" id="UP001595833">
    <property type="component" value="Unassembled WGS sequence"/>
</dbReference>
<protein>
    <submittedName>
        <fullName evidence="1">Glycosyltransferase</fullName>
    </submittedName>
</protein>
<dbReference type="PANTHER" id="PTHR48050">
    <property type="entry name" value="STEROL 3-BETA-GLUCOSYLTRANSFERASE"/>
    <property type="match status" value="1"/>
</dbReference>
<accession>A0ABV9Y6I0</accession>
<comment type="caution">
    <text evidence="1">The sequence shown here is derived from an EMBL/GenBank/DDBJ whole genome shotgun (WGS) entry which is preliminary data.</text>
</comment>
<dbReference type="EMBL" id="JBHSJB010000027">
    <property type="protein sequence ID" value="MFC5057175.1"/>
    <property type="molecule type" value="Genomic_DNA"/>
</dbReference>
<dbReference type="Pfam" id="PF00201">
    <property type="entry name" value="UDPGT"/>
    <property type="match status" value="1"/>
</dbReference>
<dbReference type="CDD" id="cd03784">
    <property type="entry name" value="GT1_Gtf-like"/>
    <property type="match status" value="1"/>
</dbReference>
<dbReference type="InterPro" id="IPR050426">
    <property type="entry name" value="Glycosyltransferase_28"/>
</dbReference>
<dbReference type="RefSeq" id="WP_344043915.1">
    <property type="nucleotide sequence ID" value="NZ_BAAAKE010000054.1"/>
</dbReference>